<dbReference type="Proteomes" id="UP001310890">
    <property type="component" value="Unassembled WGS sequence"/>
</dbReference>
<reference evidence="1" key="1">
    <citation type="submission" date="2023-08" db="EMBL/GenBank/DDBJ databases">
        <title>Black Yeasts Isolated from many extreme environments.</title>
        <authorList>
            <person name="Coleine C."/>
            <person name="Stajich J.E."/>
            <person name="Selbmann L."/>
        </authorList>
    </citation>
    <scope>NUCLEOTIDE SEQUENCE</scope>
    <source>
        <strain evidence="1">CCFEE 5401</strain>
    </source>
</reference>
<organism evidence="1 2">
    <name type="scientific">Meristemomyces frigidus</name>
    <dbReference type="NCBI Taxonomy" id="1508187"/>
    <lineage>
        <taxon>Eukaryota</taxon>
        <taxon>Fungi</taxon>
        <taxon>Dikarya</taxon>
        <taxon>Ascomycota</taxon>
        <taxon>Pezizomycotina</taxon>
        <taxon>Dothideomycetes</taxon>
        <taxon>Dothideomycetidae</taxon>
        <taxon>Mycosphaerellales</taxon>
        <taxon>Teratosphaeriaceae</taxon>
        <taxon>Meristemomyces</taxon>
    </lineage>
</organism>
<name>A0AAN7YK34_9PEZI</name>
<evidence type="ECO:0000313" key="2">
    <source>
        <dbReference type="Proteomes" id="UP001310890"/>
    </source>
</evidence>
<gene>
    <name evidence="1" type="ORF">LTR62_004360</name>
</gene>
<sequence length="70" mass="7748">MKQNALNIASRLSTTEKDERICKRVKITNGSGVPDAAKDKRSAGDDVAEEYDVMDVDKLAKDGGKKRRRP</sequence>
<comment type="caution">
    <text evidence="1">The sequence shown here is derived from an EMBL/GenBank/DDBJ whole genome shotgun (WGS) entry which is preliminary data.</text>
</comment>
<accession>A0AAN7YK34</accession>
<proteinExistence type="predicted"/>
<protein>
    <submittedName>
        <fullName evidence="1">Uncharacterized protein</fullName>
    </submittedName>
</protein>
<dbReference type="AlphaFoldDB" id="A0AAN7YK34"/>
<evidence type="ECO:0000313" key="1">
    <source>
        <dbReference type="EMBL" id="KAK5112397.1"/>
    </source>
</evidence>
<dbReference type="EMBL" id="JAVRRL010000031">
    <property type="protein sequence ID" value="KAK5112397.1"/>
    <property type="molecule type" value="Genomic_DNA"/>
</dbReference>